<protein>
    <recommendedName>
        <fullName evidence="4">F-box domain-containing protein</fullName>
    </recommendedName>
</protein>
<evidence type="ECO:0000256" key="1">
    <source>
        <dbReference type="SAM" id="Coils"/>
    </source>
</evidence>
<sequence>MTGQISATNLLALKEQLHDEEGTRRRLALRLEATRAAVQQAQHALAAAQLEQRILEAQLVEKDRALAVQRRLVSPIAMLAHDTLVEILFWVQSAVPEHWTEQMHATHVAYLLASVSQEWRRVVLSTPRMISKGANPDVEHFTSSYNGL</sequence>
<dbReference type="InParanoid" id="A0A165E433"/>
<evidence type="ECO:0000313" key="3">
    <source>
        <dbReference type="Proteomes" id="UP000077266"/>
    </source>
</evidence>
<name>A0A165E433_EXIGL</name>
<reference evidence="2 3" key="1">
    <citation type="journal article" date="2016" name="Mol. Biol. Evol.">
        <title>Comparative Genomics of Early-Diverging Mushroom-Forming Fungi Provides Insights into the Origins of Lignocellulose Decay Capabilities.</title>
        <authorList>
            <person name="Nagy L.G."/>
            <person name="Riley R."/>
            <person name="Tritt A."/>
            <person name="Adam C."/>
            <person name="Daum C."/>
            <person name="Floudas D."/>
            <person name="Sun H."/>
            <person name="Yadav J.S."/>
            <person name="Pangilinan J."/>
            <person name="Larsson K.H."/>
            <person name="Matsuura K."/>
            <person name="Barry K."/>
            <person name="Labutti K."/>
            <person name="Kuo R."/>
            <person name="Ohm R.A."/>
            <person name="Bhattacharya S.S."/>
            <person name="Shirouzu T."/>
            <person name="Yoshinaga Y."/>
            <person name="Martin F.M."/>
            <person name="Grigoriev I.V."/>
            <person name="Hibbett D.S."/>
        </authorList>
    </citation>
    <scope>NUCLEOTIDE SEQUENCE [LARGE SCALE GENOMIC DNA]</scope>
    <source>
        <strain evidence="2 3">HHB12029</strain>
    </source>
</reference>
<evidence type="ECO:0008006" key="4">
    <source>
        <dbReference type="Google" id="ProtNLM"/>
    </source>
</evidence>
<keyword evidence="3" id="KW-1185">Reference proteome</keyword>
<keyword evidence="1" id="KW-0175">Coiled coil</keyword>
<evidence type="ECO:0000313" key="2">
    <source>
        <dbReference type="EMBL" id="KZV86032.1"/>
    </source>
</evidence>
<organism evidence="2 3">
    <name type="scientific">Exidia glandulosa HHB12029</name>
    <dbReference type="NCBI Taxonomy" id="1314781"/>
    <lineage>
        <taxon>Eukaryota</taxon>
        <taxon>Fungi</taxon>
        <taxon>Dikarya</taxon>
        <taxon>Basidiomycota</taxon>
        <taxon>Agaricomycotina</taxon>
        <taxon>Agaricomycetes</taxon>
        <taxon>Auriculariales</taxon>
        <taxon>Exidiaceae</taxon>
        <taxon>Exidia</taxon>
    </lineage>
</organism>
<accession>A0A165E433</accession>
<gene>
    <name evidence="2" type="ORF">EXIGLDRAFT_698752</name>
</gene>
<dbReference type="AlphaFoldDB" id="A0A165E433"/>
<dbReference type="EMBL" id="KV426168">
    <property type="protein sequence ID" value="KZV86032.1"/>
    <property type="molecule type" value="Genomic_DNA"/>
</dbReference>
<feature type="coiled-coil region" evidence="1">
    <location>
        <begin position="31"/>
        <end position="58"/>
    </location>
</feature>
<dbReference type="Proteomes" id="UP000077266">
    <property type="component" value="Unassembled WGS sequence"/>
</dbReference>
<proteinExistence type="predicted"/>